<keyword evidence="7 11" id="KW-1133">Transmembrane helix</keyword>
<dbReference type="InterPro" id="IPR001611">
    <property type="entry name" value="Leu-rich_rpt"/>
</dbReference>
<feature type="signal peptide" evidence="12">
    <location>
        <begin position="1"/>
        <end position="25"/>
    </location>
</feature>
<organism evidence="14 15">
    <name type="scientific">Stephania yunnanensis</name>
    <dbReference type="NCBI Taxonomy" id="152371"/>
    <lineage>
        <taxon>Eukaryota</taxon>
        <taxon>Viridiplantae</taxon>
        <taxon>Streptophyta</taxon>
        <taxon>Embryophyta</taxon>
        <taxon>Tracheophyta</taxon>
        <taxon>Spermatophyta</taxon>
        <taxon>Magnoliopsida</taxon>
        <taxon>Ranunculales</taxon>
        <taxon>Menispermaceae</taxon>
        <taxon>Menispermoideae</taxon>
        <taxon>Cissampelideae</taxon>
        <taxon>Stephania</taxon>
    </lineage>
</organism>
<evidence type="ECO:0000256" key="4">
    <source>
        <dbReference type="ARBA" id="ARBA00022692"/>
    </source>
</evidence>
<dbReference type="InterPro" id="IPR046959">
    <property type="entry name" value="PRK1-6/SRF4-like"/>
</dbReference>
<evidence type="ECO:0000256" key="10">
    <source>
        <dbReference type="SAM" id="MobiDB-lite"/>
    </source>
</evidence>
<dbReference type="GO" id="GO:0016020">
    <property type="term" value="C:membrane"/>
    <property type="evidence" value="ECO:0007669"/>
    <property type="project" value="UniProtKB-SubCell"/>
</dbReference>
<keyword evidence="5 12" id="KW-0732">Signal</keyword>
<dbReference type="Gene3D" id="3.30.200.20">
    <property type="entry name" value="Phosphorylase Kinase, domain 1"/>
    <property type="match status" value="1"/>
</dbReference>
<dbReference type="InterPro" id="IPR013210">
    <property type="entry name" value="LRR_N_plant-typ"/>
</dbReference>
<feature type="domain" description="Protein kinase" evidence="13">
    <location>
        <begin position="461"/>
        <end position="769"/>
    </location>
</feature>
<dbReference type="PANTHER" id="PTHR48007:SF47">
    <property type="entry name" value="PROTEIN KINASE DOMAIN-CONTAINING PROTEIN"/>
    <property type="match status" value="1"/>
</dbReference>
<keyword evidence="4 11" id="KW-0812">Transmembrane</keyword>
<dbReference type="InterPro" id="IPR000719">
    <property type="entry name" value="Prot_kinase_dom"/>
</dbReference>
<comment type="subcellular location">
    <subcellularLocation>
        <location evidence="1">Membrane</location>
        <topology evidence="1">Single-pass membrane protein</topology>
    </subcellularLocation>
</comment>
<evidence type="ECO:0000256" key="3">
    <source>
        <dbReference type="ARBA" id="ARBA00022614"/>
    </source>
</evidence>
<feature type="compositionally biased region" description="Polar residues" evidence="10">
    <location>
        <begin position="428"/>
        <end position="441"/>
    </location>
</feature>
<evidence type="ECO:0000313" key="15">
    <source>
        <dbReference type="Proteomes" id="UP001420932"/>
    </source>
</evidence>
<keyword evidence="8 11" id="KW-0472">Membrane</keyword>
<dbReference type="InterPro" id="IPR011009">
    <property type="entry name" value="Kinase-like_dom_sf"/>
</dbReference>
<feature type="region of interest" description="Disordered" evidence="10">
    <location>
        <begin position="358"/>
        <end position="379"/>
    </location>
</feature>
<gene>
    <name evidence="14" type="ORF">Syun_004719</name>
</gene>
<dbReference type="PROSITE" id="PS50011">
    <property type="entry name" value="PROTEIN_KINASE_DOM"/>
    <property type="match status" value="1"/>
</dbReference>
<evidence type="ECO:0000256" key="11">
    <source>
        <dbReference type="SAM" id="Phobius"/>
    </source>
</evidence>
<proteinExistence type="predicted"/>
<evidence type="ECO:0000256" key="1">
    <source>
        <dbReference type="ARBA" id="ARBA00004167"/>
    </source>
</evidence>
<evidence type="ECO:0000259" key="13">
    <source>
        <dbReference type="PROSITE" id="PS50011"/>
    </source>
</evidence>
<keyword evidence="15" id="KW-1185">Reference proteome</keyword>
<evidence type="ECO:0000313" key="14">
    <source>
        <dbReference type="EMBL" id="KAK9163817.1"/>
    </source>
</evidence>
<dbReference type="Pfam" id="PF08263">
    <property type="entry name" value="LRRNT_2"/>
    <property type="match status" value="1"/>
</dbReference>
<keyword evidence="6" id="KW-0677">Repeat</keyword>
<evidence type="ECO:0000256" key="5">
    <source>
        <dbReference type="ARBA" id="ARBA00022729"/>
    </source>
</evidence>
<dbReference type="SUPFAM" id="SSF52058">
    <property type="entry name" value="L domain-like"/>
    <property type="match status" value="1"/>
</dbReference>
<evidence type="ECO:0000256" key="12">
    <source>
        <dbReference type="SAM" id="SignalP"/>
    </source>
</evidence>
<feature type="chain" id="PRO_5042960018" description="Protein kinase domain-containing protein" evidence="12">
    <location>
        <begin position="26"/>
        <end position="771"/>
    </location>
</feature>
<dbReference type="PANTHER" id="PTHR48007">
    <property type="entry name" value="LEUCINE-RICH REPEAT RECEPTOR-LIKE PROTEIN KINASE PXC1"/>
    <property type="match status" value="1"/>
</dbReference>
<accession>A0AAP0L515</accession>
<dbReference type="Gene3D" id="3.80.10.10">
    <property type="entry name" value="Ribonuclease Inhibitor"/>
    <property type="match status" value="2"/>
</dbReference>
<dbReference type="SUPFAM" id="SSF56112">
    <property type="entry name" value="Protein kinase-like (PK-like)"/>
    <property type="match status" value="1"/>
</dbReference>
<keyword evidence="9" id="KW-0325">Glycoprotein</keyword>
<keyword evidence="3" id="KW-0433">Leucine-rich repeat</keyword>
<evidence type="ECO:0000256" key="9">
    <source>
        <dbReference type="ARBA" id="ARBA00023180"/>
    </source>
</evidence>
<protein>
    <recommendedName>
        <fullName evidence="13">Protein kinase domain-containing protein</fullName>
    </recommendedName>
</protein>
<dbReference type="PROSITE" id="PS51450">
    <property type="entry name" value="LRR"/>
    <property type="match status" value="1"/>
</dbReference>
<sequence>MSFIISTISAFLIALLLHLSLPISSLNGDGVLLLSFKYSVLSDPLSVLENWNYNDNTPCSWRGVQCSPRHDDSRVVSLILPNSHLLGTIPVEFGFIERLESVDLSSNFINGSLPETLFNATLLKSLDLSNNVISGKLPSFDGRSLKSLELLNLSVNALTGPIHQNFSSFSSLRVVSLNNNYFSGSVPGGFPSVQVLDLSSNLLNGSIPFDFDGKSLRYLNISNNRISGEIPPEFASKIAANATIDLSFNNLTGQVPESHALKAELLAGNPDLCGKVFKNPCLIPSTLSNPPNVSTNTSFPAIAVMPKPIGSNTTQEQKQSSSKLRPEAIVGIVIGDLVGIGILSIIFAYVYQSKKKKRKVSSTGGSEDKKEATSKTEHSVFKNRATTLLPFQFPCFQITIPSNQSKDDQEVESDTTSSDSDQETDQQFPQQRVENSSNANKGGSLVTVDGETELELETLLKASAYILGAAGSTIVYKAVLEDGTALAVRRIGENGVDRARDFAAHIRHIAKLRHPNLVRIRGYYWAADEKLVIYDYVPNGNLANAIYKRPGSSPSPYQLPWETRLRIARGVARGVAYIHERKHVHGNLKPSNILLGADMEPRISDFGLERLVFGEGSCKVPGGSARHFGSKRSTVSRESLHEAATAAAAAIGASPSCLSGATPYHAPESLRSLKPSPKWDVYSFGIVLLELLTGKVLTERELGAWSGGVVVEERCRILRMADVAVRADVEVKENQEGLVTWFKLGISCAAAAPQKRPTMKEALQVLERISS</sequence>
<dbReference type="FunFam" id="3.80.10.10:FF:000275">
    <property type="entry name" value="Leucine-rich repeat receptor-like protein kinase"/>
    <property type="match status" value="1"/>
</dbReference>
<dbReference type="InterPro" id="IPR032675">
    <property type="entry name" value="LRR_dom_sf"/>
</dbReference>
<dbReference type="EMBL" id="JBBNAF010000002">
    <property type="protein sequence ID" value="KAK9163817.1"/>
    <property type="molecule type" value="Genomic_DNA"/>
</dbReference>
<reference evidence="14 15" key="1">
    <citation type="submission" date="2024-01" db="EMBL/GenBank/DDBJ databases">
        <title>Genome assemblies of Stephania.</title>
        <authorList>
            <person name="Yang L."/>
        </authorList>
    </citation>
    <scope>NUCLEOTIDE SEQUENCE [LARGE SCALE GENOMIC DNA]</scope>
    <source>
        <strain evidence="14">YNDBR</strain>
        <tissue evidence="14">Leaf</tissue>
    </source>
</reference>
<feature type="compositionally biased region" description="Basic and acidic residues" evidence="10">
    <location>
        <begin position="366"/>
        <end position="379"/>
    </location>
</feature>
<feature type="transmembrane region" description="Helical" evidence="11">
    <location>
        <begin position="328"/>
        <end position="351"/>
    </location>
</feature>
<dbReference type="Pfam" id="PF00560">
    <property type="entry name" value="LRR_1"/>
    <property type="match status" value="5"/>
</dbReference>
<dbReference type="GO" id="GO:0004672">
    <property type="term" value="F:protein kinase activity"/>
    <property type="evidence" value="ECO:0007669"/>
    <property type="project" value="InterPro"/>
</dbReference>
<dbReference type="GO" id="GO:0005524">
    <property type="term" value="F:ATP binding"/>
    <property type="evidence" value="ECO:0007669"/>
    <property type="project" value="InterPro"/>
</dbReference>
<feature type="region of interest" description="Disordered" evidence="10">
    <location>
        <begin position="404"/>
        <end position="445"/>
    </location>
</feature>
<keyword evidence="2" id="KW-0597">Phosphoprotein</keyword>
<evidence type="ECO:0000256" key="2">
    <source>
        <dbReference type="ARBA" id="ARBA00022553"/>
    </source>
</evidence>
<evidence type="ECO:0000256" key="6">
    <source>
        <dbReference type="ARBA" id="ARBA00022737"/>
    </source>
</evidence>
<dbReference type="AlphaFoldDB" id="A0AAP0L515"/>
<evidence type="ECO:0000256" key="7">
    <source>
        <dbReference type="ARBA" id="ARBA00022989"/>
    </source>
</evidence>
<dbReference type="Gene3D" id="1.10.510.10">
    <property type="entry name" value="Transferase(Phosphotransferase) domain 1"/>
    <property type="match status" value="1"/>
</dbReference>
<dbReference type="Proteomes" id="UP001420932">
    <property type="component" value="Unassembled WGS sequence"/>
</dbReference>
<name>A0AAP0L515_9MAGN</name>
<dbReference type="Pfam" id="PF00069">
    <property type="entry name" value="Pkinase"/>
    <property type="match status" value="1"/>
</dbReference>
<dbReference type="FunFam" id="3.80.10.10:FF:000722">
    <property type="entry name" value="Leucine-rich repeat receptor-like protein kinase"/>
    <property type="match status" value="1"/>
</dbReference>
<comment type="caution">
    <text evidence="14">The sequence shown here is derived from an EMBL/GenBank/DDBJ whole genome shotgun (WGS) entry which is preliminary data.</text>
</comment>
<evidence type="ECO:0000256" key="8">
    <source>
        <dbReference type="ARBA" id="ARBA00023136"/>
    </source>
</evidence>